<dbReference type="GO" id="GO:0005509">
    <property type="term" value="F:calcium ion binding"/>
    <property type="evidence" value="ECO:0007669"/>
    <property type="project" value="InterPro"/>
</dbReference>
<dbReference type="Pfam" id="PF13499">
    <property type="entry name" value="EF-hand_7"/>
    <property type="match status" value="1"/>
</dbReference>
<proteinExistence type="predicted"/>
<sequence>MASQQSVPGEMNDRKPSMSILKQRFYRQALKLETKTRFTCIEIEGLLRIFDKLVEKYNSPMTKTVLKDVLFNFFGLTNDIMMDKIFRTMANGKSTMTYEDWIIGMDIYLRGTLKQLANFAFTVYDHQRRDFLSKEDIQMYLKNILAANIPDEDAEECQTDMLDMVFLLLDQDKDGYVSRKDFVDSVLVEPLLLQVLGECLPSARTAMTLNSLVQQESGRLDNYATQG</sequence>
<feature type="non-terminal residue" evidence="5">
    <location>
        <position position="227"/>
    </location>
</feature>
<gene>
    <name evidence="5" type="ORF">T265_14126</name>
</gene>
<keyword evidence="3" id="KW-0106">Calcium</keyword>
<dbReference type="PROSITE" id="PS00018">
    <property type="entry name" value="EF_HAND_1"/>
    <property type="match status" value="1"/>
</dbReference>
<dbReference type="InterPro" id="IPR028846">
    <property type="entry name" value="Recoverin"/>
</dbReference>
<dbReference type="InterPro" id="IPR018247">
    <property type="entry name" value="EF_Hand_1_Ca_BS"/>
</dbReference>
<dbReference type="PROSITE" id="PS50222">
    <property type="entry name" value="EF_HAND_2"/>
    <property type="match status" value="1"/>
</dbReference>
<keyword evidence="2" id="KW-0677">Repeat</keyword>
<dbReference type="CTD" id="20328292"/>
<name>A0A075AD55_OPIVI</name>
<evidence type="ECO:0000256" key="1">
    <source>
        <dbReference type="ARBA" id="ARBA00022723"/>
    </source>
</evidence>
<dbReference type="GeneID" id="20328292"/>
<organism evidence="5 6">
    <name type="scientific">Opisthorchis viverrini</name>
    <name type="common">Southeast Asian liver fluke</name>
    <dbReference type="NCBI Taxonomy" id="6198"/>
    <lineage>
        <taxon>Eukaryota</taxon>
        <taxon>Metazoa</taxon>
        <taxon>Spiralia</taxon>
        <taxon>Lophotrochozoa</taxon>
        <taxon>Platyhelminthes</taxon>
        <taxon>Trematoda</taxon>
        <taxon>Digenea</taxon>
        <taxon>Opisthorchiida</taxon>
        <taxon>Opisthorchiata</taxon>
        <taxon>Opisthorchiidae</taxon>
        <taxon>Opisthorchis</taxon>
    </lineage>
</organism>
<evidence type="ECO:0000259" key="4">
    <source>
        <dbReference type="PROSITE" id="PS50222"/>
    </source>
</evidence>
<evidence type="ECO:0000256" key="2">
    <source>
        <dbReference type="ARBA" id="ARBA00022737"/>
    </source>
</evidence>
<evidence type="ECO:0000313" key="6">
    <source>
        <dbReference type="Proteomes" id="UP000054324"/>
    </source>
</evidence>
<protein>
    <recommendedName>
        <fullName evidence="4">EF-hand domain-containing protein</fullName>
    </recommendedName>
</protein>
<dbReference type="RefSeq" id="XP_009170408.1">
    <property type="nucleotide sequence ID" value="XM_009172144.1"/>
</dbReference>
<feature type="domain" description="EF-hand" evidence="4">
    <location>
        <begin position="157"/>
        <end position="192"/>
    </location>
</feature>
<dbReference type="Proteomes" id="UP000054324">
    <property type="component" value="Unassembled WGS sequence"/>
</dbReference>
<accession>A0A075AD55</accession>
<keyword evidence="6" id="KW-1185">Reference proteome</keyword>
<dbReference type="PANTHER" id="PTHR23055">
    <property type="entry name" value="CALCIUM BINDING PROTEINS"/>
    <property type="match status" value="1"/>
</dbReference>
<dbReference type="STRING" id="6198.A0A075AD55"/>
<dbReference type="PANTHER" id="PTHR23055:SF60">
    <property type="entry name" value="CALAXIN"/>
    <property type="match status" value="1"/>
</dbReference>
<dbReference type="Gene3D" id="1.10.238.10">
    <property type="entry name" value="EF-hand"/>
    <property type="match status" value="1"/>
</dbReference>
<evidence type="ECO:0000313" key="5">
    <source>
        <dbReference type="EMBL" id="KER25854.1"/>
    </source>
</evidence>
<keyword evidence="1" id="KW-0479">Metal-binding</keyword>
<dbReference type="InterPro" id="IPR002048">
    <property type="entry name" value="EF_hand_dom"/>
</dbReference>
<dbReference type="KEGG" id="ovi:T265_14126"/>
<dbReference type="EMBL" id="KL596764">
    <property type="protein sequence ID" value="KER25854.1"/>
    <property type="molecule type" value="Genomic_DNA"/>
</dbReference>
<evidence type="ECO:0000256" key="3">
    <source>
        <dbReference type="ARBA" id="ARBA00022837"/>
    </source>
</evidence>
<dbReference type="InterPro" id="IPR011992">
    <property type="entry name" value="EF-hand-dom_pair"/>
</dbReference>
<reference evidence="5 6" key="1">
    <citation type="submission" date="2013-11" db="EMBL/GenBank/DDBJ databases">
        <title>Opisthorchis viverrini - life in the bile duct.</title>
        <authorList>
            <person name="Young N.D."/>
            <person name="Nagarajan N."/>
            <person name="Lin S.J."/>
            <person name="Korhonen P.K."/>
            <person name="Jex A.R."/>
            <person name="Hall R.S."/>
            <person name="Safavi-Hemami H."/>
            <person name="Kaewkong W."/>
            <person name="Bertrand D."/>
            <person name="Gao S."/>
            <person name="Seet Q."/>
            <person name="Wongkham S."/>
            <person name="Teh B.T."/>
            <person name="Wongkham C."/>
            <person name="Intapan P.M."/>
            <person name="Maleewong W."/>
            <person name="Yang X."/>
            <person name="Hu M."/>
            <person name="Wang Z."/>
            <person name="Hofmann A."/>
            <person name="Sternberg P.W."/>
            <person name="Tan P."/>
            <person name="Wang J."/>
            <person name="Gasser R.B."/>
        </authorList>
    </citation>
    <scope>NUCLEOTIDE SEQUENCE [LARGE SCALE GENOMIC DNA]</scope>
</reference>
<dbReference type="OrthoDB" id="191686at2759"/>
<dbReference type="SUPFAM" id="SSF47473">
    <property type="entry name" value="EF-hand"/>
    <property type="match status" value="1"/>
</dbReference>
<dbReference type="AlphaFoldDB" id="A0A075AD55"/>